<reference evidence="4 5" key="1">
    <citation type="submission" date="2024-04" db="EMBL/GenBank/DDBJ databases">
        <title>WGS of bacteria from Torrens River.</title>
        <authorList>
            <person name="Wyrsch E.R."/>
            <person name="Drigo B."/>
        </authorList>
    </citation>
    <scope>NUCLEOTIDE SEQUENCE [LARGE SCALE GENOMIC DNA]</scope>
    <source>
        <strain evidence="4 5">TWI391</strain>
    </source>
</reference>
<feature type="domain" description="HTH araC/xylS-type" evidence="3">
    <location>
        <begin position="155"/>
        <end position="256"/>
    </location>
</feature>
<organism evidence="4 5">
    <name type="scientific">Sphingobacterium kitahiroshimense</name>
    <dbReference type="NCBI Taxonomy" id="470446"/>
    <lineage>
        <taxon>Bacteria</taxon>
        <taxon>Pseudomonadati</taxon>
        <taxon>Bacteroidota</taxon>
        <taxon>Sphingobacteriia</taxon>
        <taxon>Sphingobacteriales</taxon>
        <taxon>Sphingobacteriaceae</taxon>
        <taxon>Sphingobacterium</taxon>
    </lineage>
</organism>
<dbReference type="InterPro" id="IPR018060">
    <property type="entry name" value="HTH_AraC"/>
</dbReference>
<evidence type="ECO:0000313" key="5">
    <source>
        <dbReference type="Proteomes" id="UP001409291"/>
    </source>
</evidence>
<dbReference type="Gene3D" id="1.10.10.60">
    <property type="entry name" value="Homeodomain-like"/>
    <property type="match status" value="1"/>
</dbReference>
<gene>
    <name evidence="4" type="ORF">ABE541_18870</name>
</gene>
<accession>A0ABV0BXC7</accession>
<evidence type="ECO:0000313" key="4">
    <source>
        <dbReference type="EMBL" id="MEN5379336.1"/>
    </source>
</evidence>
<evidence type="ECO:0000256" key="1">
    <source>
        <dbReference type="ARBA" id="ARBA00023015"/>
    </source>
</evidence>
<dbReference type="Proteomes" id="UP001409291">
    <property type="component" value="Unassembled WGS sequence"/>
</dbReference>
<keyword evidence="2" id="KW-0804">Transcription</keyword>
<sequence length="270" mass="31036">MFTNIIPLSDQLKKYITCFTVSHPGETFPLRYTAFPNLGTCLALFNHTSISIQPNEVTFTRDETHGPEIIVLGRLTQPTLITFNNPVNEISINFTPSGINFFFELPFLEIAAQSHQLLNESKWSRFASQLFSIPLEKRIKCLEEFLLLNLSVHKGDPLERIYNSTSKVDKLTVKELAASACMSERNFLRYFKKYVGCTPSLFKKIIRFRNVLDAQYSKNTNAYHRFLITEDYYDSSHFRKEFVQFTGCALRSFTKGTFLPGNGSSVFKLM</sequence>
<dbReference type="PROSITE" id="PS01124">
    <property type="entry name" value="HTH_ARAC_FAMILY_2"/>
    <property type="match status" value="1"/>
</dbReference>
<name>A0ABV0BXC7_9SPHI</name>
<dbReference type="Pfam" id="PF00165">
    <property type="entry name" value="HTH_AraC"/>
    <property type="match status" value="1"/>
</dbReference>
<keyword evidence="1" id="KW-0805">Transcription regulation</keyword>
<keyword evidence="5" id="KW-1185">Reference proteome</keyword>
<comment type="caution">
    <text evidence="4">The sequence shown here is derived from an EMBL/GenBank/DDBJ whole genome shotgun (WGS) entry which is preliminary data.</text>
</comment>
<dbReference type="SUPFAM" id="SSF46689">
    <property type="entry name" value="Homeodomain-like"/>
    <property type="match status" value="1"/>
</dbReference>
<protein>
    <submittedName>
        <fullName evidence="4">AraC family transcriptional regulator</fullName>
    </submittedName>
</protein>
<dbReference type="EMBL" id="JBDJNQ010000009">
    <property type="protein sequence ID" value="MEN5379336.1"/>
    <property type="molecule type" value="Genomic_DNA"/>
</dbReference>
<evidence type="ECO:0000259" key="3">
    <source>
        <dbReference type="PROSITE" id="PS01124"/>
    </source>
</evidence>
<evidence type="ECO:0000256" key="2">
    <source>
        <dbReference type="ARBA" id="ARBA00023163"/>
    </source>
</evidence>
<dbReference type="InterPro" id="IPR009057">
    <property type="entry name" value="Homeodomain-like_sf"/>
</dbReference>
<proteinExistence type="predicted"/>
<dbReference type="RefSeq" id="WP_346582101.1">
    <property type="nucleotide sequence ID" value="NZ_JBDJLH010000007.1"/>
</dbReference>